<dbReference type="GO" id="GO:0003964">
    <property type="term" value="F:RNA-directed DNA polymerase activity"/>
    <property type="evidence" value="ECO:0007669"/>
    <property type="project" value="UniProtKB-KW"/>
</dbReference>
<name>A0A174TWD0_9FIRM</name>
<keyword evidence="1" id="KW-0808">Transferase</keyword>
<protein>
    <submittedName>
        <fullName evidence="1">Reverse transcriptase/maturase</fullName>
    </submittedName>
</protein>
<evidence type="ECO:0000313" key="2">
    <source>
        <dbReference type="Proteomes" id="UP000095512"/>
    </source>
</evidence>
<keyword evidence="1" id="KW-0548">Nucleotidyltransferase</keyword>
<gene>
    <name evidence="1" type="ORF">ERS852480_04981</name>
</gene>
<proteinExistence type="predicted"/>
<dbReference type="EMBL" id="CZAB01000095">
    <property type="protein sequence ID" value="CUQ14594.1"/>
    <property type="molecule type" value="Genomic_DNA"/>
</dbReference>
<dbReference type="Proteomes" id="UP000095512">
    <property type="component" value="Unassembled WGS sequence"/>
</dbReference>
<organism evidence="1 2">
    <name type="scientific">Enterocloster clostridioformis</name>
    <dbReference type="NCBI Taxonomy" id="1531"/>
    <lineage>
        <taxon>Bacteria</taxon>
        <taxon>Bacillati</taxon>
        <taxon>Bacillota</taxon>
        <taxon>Clostridia</taxon>
        <taxon>Lachnospirales</taxon>
        <taxon>Lachnospiraceae</taxon>
        <taxon>Enterocloster</taxon>
    </lineage>
</organism>
<sequence length="93" mass="10527">MSELLEKIPDKRSMNKAYKKVRANKGASGVDGMEIEELAGYISKNCTVSESKSERSYTTPIKKRPVRYNTGNQLYVQAAVFRAQLRIPSEQEL</sequence>
<reference evidence="1 2" key="1">
    <citation type="submission" date="2015-09" db="EMBL/GenBank/DDBJ databases">
        <authorList>
            <consortium name="Pathogen Informatics"/>
        </authorList>
    </citation>
    <scope>NUCLEOTIDE SEQUENCE [LARGE SCALE GENOMIC DNA]</scope>
    <source>
        <strain evidence="1 2">2789STDY5834865</strain>
    </source>
</reference>
<dbReference type="AlphaFoldDB" id="A0A174TWD0"/>
<accession>A0A174TWD0</accession>
<evidence type="ECO:0000313" key="1">
    <source>
        <dbReference type="EMBL" id="CUQ14594.1"/>
    </source>
</evidence>
<keyword evidence="1" id="KW-0695">RNA-directed DNA polymerase</keyword>